<gene>
    <name evidence="3" type="ORF">UFOVP241_72</name>
</gene>
<protein>
    <submittedName>
        <fullName evidence="3">Uncharacterized protein</fullName>
    </submittedName>
</protein>
<feature type="coiled-coil region" evidence="1">
    <location>
        <begin position="181"/>
        <end position="208"/>
    </location>
</feature>
<proteinExistence type="predicted"/>
<evidence type="ECO:0000256" key="2">
    <source>
        <dbReference type="SAM" id="MobiDB-lite"/>
    </source>
</evidence>
<reference evidence="3" key="1">
    <citation type="submission" date="2020-05" db="EMBL/GenBank/DDBJ databases">
        <authorList>
            <person name="Chiriac C."/>
            <person name="Salcher M."/>
            <person name="Ghai R."/>
            <person name="Kavagutti S V."/>
        </authorList>
    </citation>
    <scope>NUCLEOTIDE SEQUENCE</scope>
</reference>
<evidence type="ECO:0000256" key="1">
    <source>
        <dbReference type="SAM" id="Coils"/>
    </source>
</evidence>
<keyword evidence="1" id="KW-0175">Coiled coil</keyword>
<evidence type="ECO:0000313" key="3">
    <source>
        <dbReference type="EMBL" id="CAB5221072.1"/>
    </source>
</evidence>
<dbReference type="EMBL" id="LR798286">
    <property type="protein sequence ID" value="CAB5221072.1"/>
    <property type="molecule type" value="Genomic_DNA"/>
</dbReference>
<accession>A0A6J7WWJ1</accession>
<organism evidence="3">
    <name type="scientific">uncultured Caudovirales phage</name>
    <dbReference type="NCBI Taxonomy" id="2100421"/>
    <lineage>
        <taxon>Viruses</taxon>
        <taxon>Duplodnaviria</taxon>
        <taxon>Heunggongvirae</taxon>
        <taxon>Uroviricota</taxon>
        <taxon>Caudoviricetes</taxon>
        <taxon>Peduoviridae</taxon>
        <taxon>Maltschvirus</taxon>
        <taxon>Maltschvirus maltsch</taxon>
    </lineage>
</organism>
<name>A0A6J7WWJ1_9CAUD</name>
<sequence length="264" mass="29807">MKIALVGSAPASVRLAPYHSPEWKIWGCSPGVYGIAPRVDEWFEMHLWEPGQTWFSPEYCQWLAALPGRGVKLWTGAKVDALPGSEVYPAQEILDEFDPQRWFCSSSLFWMMARAIKEGATSIGFWGVDMAAGEEYEMQRAGIHFLTYIARARGIEVGIPHESDLFTPRFRYAVDEWTHSYRKVRARRMELEGRKVQAEQALAEYQKGIHFLAGALDDLKYMGDTWVDKGNHTGPEGFPQAFTQPIQPIGTDTPLDGPLEIHSA</sequence>
<feature type="region of interest" description="Disordered" evidence="2">
    <location>
        <begin position="241"/>
        <end position="264"/>
    </location>
</feature>